<accession>D3AGL4</accession>
<gene>
    <name evidence="1" type="ORF">CLOSTHATH_02750</name>
</gene>
<reference evidence="1 2" key="1">
    <citation type="submission" date="2010-01" db="EMBL/GenBank/DDBJ databases">
        <authorList>
            <person name="Weinstock G."/>
            <person name="Sodergren E."/>
            <person name="Clifton S."/>
            <person name="Fulton L."/>
            <person name="Fulton B."/>
            <person name="Courtney L."/>
            <person name="Fronick C."/>
            <person name="Harrison M."/>
            <person name="Strong C."/>
            <person name="Farmer C."/>
            <person name="Delahaunty K."/>
            <person name="Markovic C."/>
            <person name="Hall O."/>
            <person name="Minx P."/>
            <person name="Tomlinson C."/>
            <person name="Mitreva M."/>
            <person name="Nelson J."/>
            <person name="Hou S."/>
            <person name="Wollam A."/>
            <person name="Pepin K.H."/>
            <person name="Johnson M."/>
            <person name="Bhonagiri V."/>
            <person name="Nash W.E."/>
            <person name="Warren W."/>
            <person name="Chinwalla A."/>
            <person name="Mardis E.R."/>
            <person name="Wilson R.K."/>
        </authorList>
    </citation>
    <scope>NUCLEOTIDE SEQUENCE [LARGE SCALE GENOMIC DNA]</scope>
    <source>
        <strain evidence="1 2">DSM 13479</strain>
    </source>
</reference>
<evidence type="ECO:0000313" key="1">
    <source>
        <dbReference type="EMBL" id="EFC99049.1"/>
    </source>
</evidence>
<dbReference type="EMBL" id="ACIO01000222">
    <property type="protein sequence ID" value="EFC99049.1"/>
    <property type="molecule type" value="Genomic_DNA"/>
</dbReference>
<organism evidence="1 2">
    <name type="scientific">Hungatella hathewayi DSM 13479</name>
    <dbReference type="NCBI Taxonomy" id="566550"/>
    <lineage>
        <taxon>Bacteria</taxon>
        <taxon>Bacillati</taxon>
        <taxon>Bacillota</taxon>
        <taxon>Clostridia</taxon>
        <taxon>Lachnospirales</taxon>
        <taxon>Lachnospiraceae</taxon>
        <taxon>Hungatella</taxon>
    </lineage>
</organism>
<evidence type="ECO:0000313" key="2">
    <source>
        <dbReference type="Proteomes" id="UP000004968"/>
    </source>
</evidence>
<feature type="non-terminal residue" evidence="1">
    <location>
        <position position="1"/>
    </location>
</feature>
<comment type="caution">
    <text evidence="1">The sequence shown here is derived from an EMBL/GenBank/DDBJ whole genome shotgun (WGS) entry which is preliminary data.</text>
</comment>
<dbReference type="HOGENOM" id="CLU_3243876_0_0_9"/>
<protein>
    <recommendedName>
        <fullName evidence="3">Alcohol dehydrogenase iron-type/glycerol dehydrogenase GldA domain-containing protein</fullName>
    </recommendedName>
</protein>
<dbReference type="Gene3D" id="1.20.1090.10">
    <property type="entry name" value="Dehydroquinate synthase-like - alpha domain"/>
    <property type="match status" value="1"/>
</dbReference>
<dbReference type="SUPFAM" id="SSF56796">
    <property type="entry name" value="Dehydroquinate synthase-like"/>
    <property type="match status" value="1"/>
</dbReference>
<sequence>FLEAAGDMAQLALDDNCTVTNPRKPSKEELENLYRCLCKGGY</sequence>
<dbReference type="Proteomes" id="UP000004968">
    <property type="component" value="Unassembled WGS sequence"/>
</dbReference>
<evidence type="ECO:0008006" key="3">
    <source>
        <dbReference type="Google" id="ProtNLM"/>
    </source>
</evidence>
<proteinExistence type="predicted"/>
<dbReference type="AlphaFoldDB" id="D3AGL4"/>
<name>D3AGL4_9FIRM</name>